<gene>
    <name evidence="2" type="ORF">DI623_12120</name>
</gene>
<evidence type="ECO:0000313" key="2">
    <source>
        <dbReference type="EMBL" id="PZO88727.1"/>
    </source>
</evidence>
<dbReference type="PANTHER" id="PTHR36930">
    <property type="entry name" value="METAL-SULFUR CLUSTER BIOSYNTHESIS PROTEINS YUAD-RELATED"/>
    <property type="match status" value="1"/>
</dbReference>
<dbReference type="EMBL" id="QFNN01000083">
    <property type="protein sequence ID" value="PZO88727.1"/>
    <property type="molecule type" value="Genomic_DNA"/>
</dbReference>
<dbReference type="GO" id="GO:0003824">
    <property type="term" value="F:catalytic activity"/>
    <property type="evidence" value="ECO:0007669"/>
    <property type="project" value="InterPro"/>
</dbReference>
<name>A0A2W5A604_9SPHN</name>
<reference evidence="2 3" key="1">
    <citation type="submission" date="2017-08" db="EMBL/GenBank/DDBJ databases">
        <title>Infants hospitalized years apart are colonized by the same room-sourced microbial strains.</title>
        <authorList>
            <person name="Brooks B."/>
            <person name="Olm M.R."/>
            <person name="Firek B.A."/>
            <person name="Baker R."/>
            <person name="Thomas B.C."/>
            <person name="Morowitz M.J."/>
            <person name="Banfield J.F."/>
        </authorList>
    </citation>
    <scope>NUCLEOTIDE SEQUENCE [LARGE SCALE GENOMIC DNA]</scope>
    <source>
        <strain evidence="2">S2_018_000_R2_101</strain>
    </source>
</reference>
<feature type="domain" description="MOSC" evidence="1">
    <location>
        <begin position="20"/>
        <end position="153"/>
    </location>
</feature>
<comment type="caution">
    <text evidence="2">The sequence shown here is derived from an EMBL/GenBank/DDBJ whole genome shotgun (WGS) entry which is preliminary data.</text>
</comment>
<dbReference type="InterPro" id="IPR052716">
    <property type="entry name" value="MOSC_domain"/>
</dbReference>
<organism evidence="2 3">
    <name type="scientific">Sphingomonas sanxanigenens</name>
    <dbReference type="NCBI Taxonomy" id="397260"/>
    <lineage>
        <taxon>Bacteria</taxon>
        <taxon>Pseudomonadati</taxon>
        <taxon>Pseudomonadota</taxon>
        <taxon>Alphaproteobacteria</taxon>
        <taxon>Sphingomonadales</taxon>
        <taxon>Sphingomonadaceae</taxon>
        <taxon>Sphingomonas</taxon>
    </lineage>
</organism>
<dbReference type="PANTHER" id="PTHR36930:SF1">
    <property type="entry name" value="MOSC DOMAIN-CONTAINING PROTEIN"/>
    <property type="match status" value="1"/>
</dbReference>
<evidence type="ECO:0000313" key="3">
    <source>
        <dbReference type="Proteomes" id="UP000249066"/>
    </source>
</evidence>
<dbReference type="Gene3D" id="2.40.33.20">
    <property type="entry name" value="PK beta-barrel domain-like"/>
    <property type="match status" value="1"/>
</dbReference>
<sequence length="156" mass="16891">MIMGGRLAGIARHARPRAPMETVEAVAVTVDGGIEGDFRGAIPPGKRGRRQVSMIEKGDWDAATAEISRPLDWWNRRANLLVDGLDLPQREGAVIRIGADVRIVTTVECDPCSRMDEIAPGLKDALTPDWRGGVLGRVIAGGYIRVGDPIIIEDDQ</sequence>
<dbReference type="InterPro" id="IPR011037">
    <property type="entry name" value="Pyrv_Knase-like_insert_dom_sf"/>
</dbReference>
<dbReference type="Proteomes" id="UP000249066">
    <property type="component" value="Unassembled WGS sequence"/>
</dbReference>
<dbReference type="GO" id="GO:0030170">
    <property type="term" value="F:pyridoxal phosphate binding"/>
    <property type="evidence" value="ECO:0007669"/>
    <property type="project" value="InterPro"/>
</dbReference>
<evidence type="ECO:0000259" key="1">
    <source>
        <dbReference type="PROSITE" id="PS51340"/>
    </source>
</evidence>
<dbReference type="InterPro" id="IPR005302">
    <property type="entry name" value="MoCF_Sase_C"/>
</dbReference>
<dbReference type="PROSITE" id="PS51340">
    <property type="entry name" value="MOSC"/>
    <property type="match status" value="1"/>
</dbReference>
<dbReference type="GO" id="GO:0030151">
    <property type="term" value="F:molybdenum ion binding"/>
    <property type="evidence" value="ECO:0007669"/>
    <property type="project" value="InterPro"/>
</dbReference>
<dbReference type="AlphaFoldDB" id="A0A2W5A604"/>
<protein>
    <submittedName>
        <fullName evidence="2">MOSC domain-containing protein</fullName>
    </submittedName>
</protein>
<accession>A0A2W5A604</accession>
<proteinExistence type="predicted"/>
<dbReference type="SUPFAM" id="SSF50800">
    <property type="entry name" value="PK beta-barrel domain-like"/>
    <property type="match status" value="1"/>
</dbReference>
<dbReference type="Pfam" id="PF03473">
    <property type="entry name" value="MOSC"/>
    <property type="match status" value="1"/>
</dbReference>